<dbReference type="RefSeq" id="WP_095088926.1">
    <property type="nucleotide sequence ID" value="NZ_BMDM01000001.1"/>
</dbReference>
<dbReference type="AlphaFoldDB" id="A0A239ZU50"/>
<keyword evidence="16" id="KW-1185">Reference proteome</keyword>
<evidence type="ECO:0000256" key="10">
    <source>
        <dbReference type="ARBA" id="ARBA00023136"/>
    </source>
</evidence>
<feature type="active site" evidence="11">
    <location>
        <position position="35"/>
    </location>
</feature>
<dbReference type="GO" id="GO:0009003">
    <property type="term" value="F:signal peptidase activity"/>
    <property type="evidence" value="ECO:0007669"/>
    <property type="project" value="UniProtKB-EC"/>
</dbReference>
<evidence type="ECO:0000259" key="14">
    <source>
        <dbReference type="Pfam" id="PF10502"/>
    </source>
</evidence>
<dbReference type="GO" id="GO:0006465">
    <property type="term" value="P:signal peptide processing"/>
    <property type="evidence" value="ECO:0007669"/>
    <property type="project" value="InterPro"/>
</dbReference>
<dbReference type="PRINTS" id="PR00727">
    <property type="entry name" value="LEADERPTASE"/>
</dbReference>
<evidence type="ECO:0000256" key="5">
    <source>
        <dbReference type="ARBA" id="ARBA00022475"/>
    </source>
</evidence>
<comment type="function">
    <text evidence="2">Essential for cell viability.</text>
</comment>
<keyword evidence="5" id="KW-1003">Cell membrane</keyword>
<evidence type="ECO:0000313" key="15">
    <source>
        <dbReference type="EMBL" id="SNV74344.1"/>
    </source>
</evidence>
<dbReference type="GO" id="GO:0005886">
    <property type="term" value="C:plasma membrane"/>
    <property type="evidence" value="ECO:0007669"/>
    <property type="project" value="UniProtKB-SubCell"/>
</dbReference>
<evidence type="ECO:0000256" key="6">
    <source>
        <dbReference type="ARBA" id="ARBA00022670"/>
    </source>
</evidence>
<evidence type="ECO:0000256" key="3">
    <source>
        <dbReference type="ARBA" id="ARBA00004401"/>
    </source>
</evidence>
<dbReference type="EC" id="3.4.21.89" evidence="12"/>
<dbReference type="PANTHER" id="PTHR43390:SF1">
    <property type="entry name" value="CHLOROPLAST PROCESSING PEPTIDASE"/>
    <property type="match status" value="1"/>
</dbReference>
<dbReference type="InterPro" id="IPR019756">
    <property type="entry name" value="Pept_S26A_signal_pept_1_Ser-AS"/>
</dbReference>
<keyword evidence="6 12" id="KW-0645">Protease</keyword>
<feature type="transmembrane region" description="Helical" evidence="12">
    <location>
        <begin position="7"/>
        <end position="31"/>
    </location>
</feature>
<dbReference type="PANTHER" id="PTHR43390">
    <property type="entry name" value="SIGNAL PEPTIDASE I"/>
    <property type="match status" value="1"/>
</dbReference>
<dbReference type="GO" id="GO:0004252">
    <property type="term" value="F:serine-type endopeptidase activity"/>
    <property type="evidence" value="ECO:0007669"/>
    <property type="project" value="InterPro"/>
</dbReference>
<name>A0A239ZU50_9STAP</name>
<dbReference type="Proteomes" id="UP000242084">
    <property type="component" value="Chromosome 1"/>
</dbReference>
<sequence length="178" mass="20457">MKKIFEWFVSIAIALLLLFIVRTFLFLGYVVDGESMEPTFHNKDRLIVNKLVKSFGEFDNGDVIVFHANKNADYIKRVIGLPGDTVEMKNNKLYINGTKVNESYLKDNETTDDFSTRTIQGSKSDVIPNDEYLVLGDNRNNSRDSREIGFVHNKDIVGKVSLRYFPFDDIDINFNSDK</sequence>
<comment type="subcellular location">
    <subcellularLocation>
        <location evidence="3">Cell membrane</location>
        <topology evidence="3">Single-pass type II membrane protein</topology>
    </subcellularLocation>
    <subcellularLocation>
        <location evidence="13">Membrane</location>
        <topology evidence="13">Single-pass type II membrane protein</topology>
    </subcellularLocation>
</comment>
<dbReference type="SUPFAM" id="SSF51306">
    <property type="entry name" value="LexA/Signal peptidase"/>
    <property type="match status" value="1"/>
</dbReference>
<evidence type="ECO:0000256" key="8">
    <source>
        <dbReference type="ARBA" id="ARBA00022801"/>
    </source>
</evidence>
<feature type="active site" evidence="11">
    <location>
        <position position="76"/>
    </location>
</feature>
<dbReference type="InterPro" id="IPR000223">
    <property type="entry name" value="Pept_S26A_signal_pept_1"/>
</dbReference>
<dbReference type="Pfam" id="PF10502">
    <property type="entry name" value="Peptidase_S26"/>
    <property type="match status" value="1"/>
</dbReference>
<dbReference type="PROSITE" id="PS00760">
    <property type="entry name" value="SPASE_I_2"/>
    <property type="match status" value="1"/>
</dbReference>
<evidence type="ECO:0000256" key="2">
    <source>
        <dbReference type="ARBA" id="ARBA00002312"/>
    </source>
</evidence>
<keyword evidence="8 12" id="KW-0378">Hydrolase</keyword>
<evidence type="ECO:0000256" key="1">
    <source>
        <dbReference type="ARBA" id="ARBA00000677"/>
    </source>
</evidence>
<dbReference type="CDD" id="cd06530">
    <property type="entry name" value="S26_SPase_I"/>
    <property type="match status" value="1"/>
</dbReference>
<evidence type="ECO:0000313" key="16">
    <source>
        <dbReference type="Proteomes" id="UP000242084"/>
    </source>
</evidence>
<dbReference type="InterPro" id="IPR019757">
    <property type="entry name" value="Pept_S26A_signal_pept_1_Lys-AS"/>
</dbReference>
<evidence type="ECO:0000256" key="12">
    <source>
        <dbReference type="RuleBase" id="RU003993"/>
    </source>
</evidence>
<organism evidence="15 16">
    <name type="scientific">Mammaliicoccus stepanovicii</name>
    <dbReference type="NCBI Taxonomy" id="643214"/>
    <lineage>
        <taxon>Bacteria</taxon>
        <taxon>Bacillati</taxon>
        <taxon>Bacillota</taxon>
        <taxon>Bacilli</taxon>
        <taxon>Bacillales</taxon>
        <taxon>Staphylococcaceae</taxon>
        <taxon>Mammaliicoccus</taxon>
    </lineage>
</organism>
<reference evidence="15 16" key="1">
    <citation type="submission" date="2017-06" db="EMBL/GenBank/DDBJ databases">
        <authorList>
            <consortium name="Pathogen Informatics"/>
        </authorList>
    </citation>
    <scope>NUCLEOTIDE SEQUENCE [LARGE SCALE GENOMIC DNA]</scope>
    <source>
        <strain evidence="15 16">NCTC13839</strain>
    </source>
</reference>
<evidence type="ECO:0000256" key="11">
    <source>
        <dbReference type="PIRSR" id="PIRSR600223-1"/>
    </source>
</evidence>
<dbReference type="NCBIfam" id="TIGR02227">
    <property type="entry name" value="sigpep_I_bact"/>
    <property type="match status" value="1"/>
</dbReference>
<dbReference type="FunFam" id="2.10.109.10:FF:000008">
    <property type="entry name" value="Signal peptidase I"/>
    <property type="match status" value="1"/>
</dbReference>
<proteinExistence type="inferred from homology"/>
<keyword evidence="7 12" id="KW-0812">Transmembrane</keyword>
<comment type="catalytic activity">
    <reaction evidence="1 12">
        <text>Cleavage of hydrophobic, N-terminal signal or leader sequences from secreted and periplasmic proteins.</text>
        <dbReference type="EC" id="3.4.21.89"/>
    </reaction>
</comment>
<dbReference type="PROSITE" id="PS00501">
    <property type="entry name" value="SPASE_I_1"/>
    <property type="match status" value="1"/>
</dbReference>
<keyword evidence="9 12" id="KW-1133">Transmembrane helix</keyword>
<dbReference type="InterPro" id="IPR036286">
    <property type="entry name" value="LexA/Signal_pep-like_sf"/>
</dbReference>
<keyword evidence="10 12" id="KW-0472">Membrane</keyword>
<evidence type="ECO:0000256" key="7">
    <source>
        <dbReference type="ARBA" id="ARBA00022692"/>
    </source>
</evidence>
<dbReference type="OrthoDB" id="9802919at2"/>
<feature type="domain" description="Peptidase S26" evidence="14">
    <location>
        <begin position="5"/>
        <end position="165"/>
    </location>
</feature>
<dbReference type="InterPro" id="IPR019758">
    <property type="entry name" value="Pept_S26A_signal_pept_1_CS"/>
</dbReference>
<accession>A0A239ZU50</accession>
<comment type="similarity">
    <text evidence="4 13">Belongs to the peptidase S26 family.</text>
</comment>
<dbReference type="KEGG" id="sste:SAMEA4384403_1895"/>
<dbReference type="EMBL" id="LT906462">
    <property type="protein sequence ID" value="SNV74344.1"/>
    <property type="molecule type" value="Genomic_DNA"/>
</dbReference>
<dbReference type="InterPro" id="IPR019533">
    <property type="entry name" value="Peptidase_S26"/>
</dbReference>
<dbReference type="PROSITE" id="PS00761">
    <property type="entry name" value="SPASE_I_3"/>
    <property type="match status" value="1"/>
</dbReference>
<evidence type="ECO:0000256" key="13">
    <source>
        <dbReference type="RuleBase" id="RU362042"/>
    </source>
</evidence>
<evidence type="ECO:0000256" key="9">
    <source>
        <dbReference type="ARBA" id="ARBA00022989"/>
    </source>
</evidence>
<protein>
    <recommendedName>
        <fullName evidence="12">Signal peptidase I</fullName>
        <ecNumber evidence="12">3.4.21.89</ecNumber>
    </recommendedName>
</protein>
<gene>
    <name evidence="15" type="primary">spsB_2</name>
    <name evidence="15" type="ORF">SAMEA4384403_01895</name>
</gene>
<dbReference type="Gene3D" id="2.10.109.10">
    <property type="entry name" value="Umud Fragment, subunit A"/>
    <property type="match status" value="1"/>
</dbReference>
<evidence type="ECO:0000256" key="4">
    <source>
        <dbReference type="ARBA" id="ARBA00009370"/>
    </source>
</evidence>